<proteinExistence type="predicted"/>
<accession>A0A6B0S1P3</accession>
<sequence length="116" mass="12836">MQWSSLLFSQEVFWKHDLFPESLDHLSGPRAHCQAGSAPCRVQHPAFLSQLLCSKAAEEMSGAGNSEFSWCESGDLASDSQHDAENGHARPYFPKCSSVAGEMEEEARIISELFEC</sequence>
<evidence type="ECO:0000313" key="1">
    <source>
        <dbReference type="EMBL" id="MXQ95401.1"/>
    </source>
</evidence>
<evidence type="ECO:0000313" key="2">
    <source>
        <dbReference type="Proteomes" id="UP000322234"/>
    </source>
</evidence>
<keyword evidence="2" id="KW-1185">Reference proteome</keyword>
<gene>
    <name evidence="1" type="ORF">E5288_WYG014809</name>
</gene>
<reference evidence="1" key="1">
    <citation type="submission" date="2019-10" db="EMBL/GenBank/DDBJ databases">
        <title>The sequence and de novo assembly of the wild yak genome.</title>
        <authorList>
            <person name="Liu Y."/>
        </authorList>
    </citation>
    <scope>NUCLEOTIDE SEQUENCE [LARGE SCALE GENOMIC DNA]</scope>
    <source>
        <strain evidence="1">WY2019</strain>
    </source>
</reference>
<dbReference type="Proteomes" id="UP000322234">
    <property type="component" value="Unassembled WGS sequence"/>
</dbReference>
<organism evidence="1 2">
    <name type="scientific">Bos mutus</name>
    <name type="common">wild yak</name>
    <dbReference type="NCBI Taxonomy" id="72004"/>
    <lineage>
        <taxon>Eukaryota</taxon>
        <taxon>Metazoa</taxon>
        <taxon>Chordata</taxon>
        <taxon>Craniata</taxon>
        <taxon>Vertebrata</taxon>
        <taxon>Euteleostomi</taxon>
        <taxon>Mammalia</taxon>
        <taxon>Eutheria</taxon>
        <taxon>Laurasiatheria</taxon>
        <taxon>Artiodactyla</taxon>
        <taxon>Ruminantia</taxon>
        <taxon>Pecora</taxon>
        <taxon>Bovidae</taxon>
        <taxon>Bovinae</taxon>
        <taxon>Bos</taxon>
    </lineage>
</organism>
<comment type="caution">
    <text evidence="1">The sequence shown here is derived from an EMBL/GenBank/DDBJ whole genome shotgun (WGS) entry which is preliminary data.</text>
</comment>
<dbReference type="EMBL" id="VBQZ03000134">
    <property type="protein sequence ID" value="MXQ95401.1"/>
    <property type="molecule type" value="Genomic_DNA"/>
</dbReference>
<protein>
    <submittedName>
        <fullName evidence="1">Uncharacterized protein</fullName>
    </submittedName>
</protein>
<name>A0A6B0S1P3_9CETA</name>
<dbReference type="AlphaFoldDB" id="A0A6B0S1P3"/>